<keyword evidence="9" id="KW-1185">Reference proteome</keyword>
<dbReference type="Proteomes" id="UP001289374">
    <property type="component" value="Unassembled WGS sequence"/>
</dbReference>
<feature type="transmembrane region" description="Helical" evidence="7">
    <location>
        <begin position="24"/>
        <end position="44"/>
    </location>
</feature>
<evidence type="ECO:0000256" key="1">
    <source>
        <dbReference type="ARBA" id="ARBA00004606"/>
    </source>
</evidence>
<comment type="similarity">
    <text evidence="2">Belongs to the methyltransferase superfamily.</text>
</comment>
<sequence length="383" mass="42920">MGSVSLKIGDGTARFKRASRCSSAVNFLMLFSVVTTNLFALYAFTYHPTTLHHHNYPKNISLISEKVSLILRQIESSQNKLSQMEKELLGYKSIDLSGPNIANELKEFLNHHQLPLGKDSRTGITEMVASKLILQGCEPLPRRRCFAKIIPKVGLQPFPVSLWKNVSEKIYSWSGLGCKNLACLNSKKLNRDCAGCFDIVRGYETQKYIKARSKNDFLIDDVLAMGSGGIRIGFDIGGGSGTFAARMAERNVTVVTATLNVDAPFNEFIAARGLFPLYFSLDHRFPFYDNAFDLVHAANGLDVGGRPEKLEFLMFDIDRVLRAGGLFWLDSFYYSTDDKKRALTRLIERFGYKKLKWVVGEKINGSGKSEVYLSAVLQKPVRV</sequence>
<dbReference type="AlphaFoldDB" id="A0AAE2BMG6"/>
<dbReference type="Gene3D" id="3.40.50.150">
    <property type="entry name" value="Vaccinia Virus protein VP39"/>
    <property type="match status" value="1"/>
</dbReference>
<comment type="subcellular location">
    <subcellularLocation>
        <location evidence="6">Endomembrane system</location>
        <topology evidence="6">Single-pass membrane protein</topology>
    </subcellularLocation>
    <subcellularLocation>
        <location evidence="1">Membrane</location>
        <topology evidence="1">Single-pass type II membrane protein</topology>
    </subcellularLocation>
</comment>
<keyword evidence="7" id="KW-0472">Membrane</keyword>
<evidence type="ECO:0008006" key="10">
    <source>
        <dbReference type="Google" id="ProtNLM"/>
    </source>
</evidence>
<comment type="caution">
    <text evidence="8">The sequence shown here is derived from an EMBL/GenBank/DDBJ whole genome shotgun (WGS) entry which is preliminary data.</text>
</comment>
<keyword evidence="7" id="KW-1133">Transmembrane helix</keyword>
<dbReference type="InterPro" id="IPR029063">
    <property type="entry name" value="SAM-dependent_MTases_sf"/>
</dbReference>
<keyword evidence="5" id="KW-0325">Glycoprotein</keyword>
<evidence type="ECO:0000313" key="9">
    <source>
        <dbReference type="Proteomes" id="UP001289374"/>
    </source>
</evidence>
<evidence type="ECO:0000256" key="3">
    <source>
        <dbReference type="ARBA" id="ARBA00022603"/>
    </source>
</evidence>
<dbReference type="InterPro" id="IPR053223">
    <property type="entry name" value="Prob_Methyltransferase"/>
</dbReference>
<keyword evidence="7" id="KW-0812">Transmembrane</keyword>
<keyword evidence="3" id="KW-0808">Transferase</keyword>
<dbReference type="GO" id="GO:0016020">
    <property type="term" value="C:membrane"/>
    <property type="evidence" value="ECO:0007669"/>
    <property type="project" value="UniProtKB-SubCell"/>
</dbReference>
<evidence type="ECO:0000256" key="7">
    <source>
        <dbReference type="SAM" id="Phobius"/>
    </source>
</evidence>
<dbReference type="GO" id="GO:0032259">
    <property type="term" value="P:methylation"/>
    <property type="evidence" value="ECO:0007669"/>
    <property type="project" value="UniProtKB-KW"/>
</dbReference>
<protein>
    <recommendedName>
        <fullName evidence="10">S-adenosyl-L-methionine-dependent methyltransferase</fullName>
    </recommendedName>
</protein>
<evidence type="ECO:0000256" key="5">
    <source>
        <dbReference type="ARBA" id="ARBA00023180"/>
    </source>
</evidence>
<accession>A0AAE2BMG6</accession>
<dbReference type="GO" id="GO:0012505">
    <property type="term" value="C:endomembrane system"/>
    <property type="evidence" value="ECO:0007669"/>
    <property type="project" value="UniProtKB-SubCell"/>
</dbReference>
<gene>
    <name evidence="8" type="ORF">Sango_2140200</name>
</gene>
<dbReference type="Pfam" id="PF03141">
    <property type="entry name" value="Methyltransf_29"/>
    <property type="match status" value="1"/>
</dbReference>
<keyword evidence="3" id="KW-0489">Methyltransferase</keyword>
<dbReference type="EMBL" id="JACGWL010000012">
    <property type="protein sequence ID" value="KAK4390769.1"/>
    <property type="molecule type" value="Genomic_DNA"/>
</dbReference>
<dbReference type="CDD" id="cd02440">
    <property type="entry name" value="AdoMet_MTases"/>
    <property type="match status" value="1"/>
</dbReference>
<keyword evidence="4" id="KW-0735">Signal-anchor</keyword>
<evidence type="ECO:0000256" key="2">
    <source>
        <dbReference type="ARBA" id="ARBA00008361"/>
    </source>
</evidence>
<evidence type="ECO:0000256" key="6">
    <source>
        <dbReference type="ARBA" id="ARBA00037847"/>
    </source>
</evidence>
<organism evidence="8 9">
    <name type="scientific">Sesamum angolense</name>
    <dbReference type="NCBI Taxonomy" id="2727404"/>
    <lineage>
        <taxon>Eukaryota</taxon>
        <taxon>Viridiplantae</taxon>
        <taxon>Streptophyta</taxon>
        <taxon>Embryophyta</taxon>
        <taxon>Tracheophyta</taxon>
        <taxon>Spermatophyta</taxon>
        <taxon>Magnoliopsida</taxon>
        <taxon>eudicotyledons</taxon>
        <taxon>Gunneridae</taxon>
        <taxon>Pentapetalae</taxon>
        <taxon>asterids</taxon>
        <taxon>lamiids</taxon>
        <taxon>Lamiales</taxon>
        <taxon>Pedaliaceae</taxon>
        <taxon>Sesamum</taxon>
    </lineage>
</organism>
<name>A0AAE2BMG6_9LAMI</name>
<dbReference type="PANTHER" id="PTHR44067">
    <property type="entry name" value="S-ADENOSYL-L-METHIONINE-DEPENDENT METHYLTRANSFERASE SUPERFAMILY PROTEIN-RELATED"/>
    <property type="match status" value="1"/>
</dbReference>
<dbReference type="SUPFAM" id="SSF53335">
    <property type="entry name" value="S-adenosyl-L-methionine-dependent methyltransferases"/>
    <property type="match status" value="1"/>
</dbReference>
<evidence type="ECO:0000313" key="8">
    <source>
        <dbReference type="EMBL" id="KAK4390769.1"/>
    </source>
</evidence>
<evidence type="ECO:0000256" key="4">
    <source>
        <dbReference type="ARBA" id="ARBA00022968"/>
    </source>
</evidence>
<reference evidence="8" key="1">
    <citation type="submission" date="2020-06" db="EMBL/GenBank/DDBJ databases">
        <authorList>
            <person name="Li T."/>
            <person name="Hu X."/>
            <person name="Zhang T."/>
            <person name="Song X."/>
            <person name="Zhang H."/>
            <person name="Dai N."/>
            <person name="Sheng W."/>
            <person name="Hou X."/>
            <person name="Wei L."/>
        </authorList>
    </citation>
    <scope>NUCLEOTIDE SEQUENCE</scope>
    <source>
        <strain evidence="8">K16</strain>
        <tissue evidence="8">Leaf</tissue>
    </source>
</reference>
<dbReference type="PANTHER" id="PTHR44067:SF3">
    <property type="entry name" value="OS06G0138600 PROTEIN"/>
    <property type="match status" value="1"/>
</dbReference>
<reference evidence="8" key="2">
    <citation type="journal article" date="2024" name="Plant">
        <title>Genomic evolution and insights into agronomic trait innovations of Sesamum species.</title>
        <authorList>
            <person name="Miao H."/>
            <person name="Wang L."/>
            <person name="Qu L."/>
            <person name="Liu H."/>
            <person name="Sun Y."/>
            <person name="Le M."/>
            <person name="Wang Q."/>
            <person name="Wei S."/>
            <person name="Zheng Y."/>
            <person name="Lin W."/>
            <person name="Duan Y."/>
            <person name="Cao H."/>
            <person name="Xiong S."/>
            <person name="Wang X."/>
            <person name="Wei L."/>
            <person name="Li C."/>
            <person name="Ma Q."/>
            <person name="Ju M."/>
            <person name="Zhao R."/>
            <person name="Li G."/>
            <person name="Mu C."/>
            <person name="Tian Q."/>
            <person name="Mei H."/>
            <person name="Zhang T."/>
            <person name="Gao T."/>
            <person name="Zhang H."/>
        </authorList>
    </citation>
    <scope>NUCLEOTIDE SEQUENCE</scope>
    <source>
        <strain evidence="8">K16</strain>
    </source>
</reference>
<dbReference type="GO" id="GO:0008168">
    <property type="term" value="F:methyltransferase activity"/>
    <property type="evidence" value="ECO:0007669"/>
    <property type="project" value="UniProtKB-KW"/>
</dbReference>
<dbReference type="InterPro" id="IPR004159">
    <property type="entry name" value="Put_SAM_MeTrfase"/>
</dbReference>
<proteinExistence type="inferred from homology"/>